<dbReference type="PANTHER" id="PTHR18964:SF149">
    <property type="entry name" value="BIFUNCTIONAL UDP-N-ACETYLGLUCOSAMINE 2-EPIMERASE_N-ACETYLMANNOSAMINE KINASE"/>
    <property type="match status" value="1"/>
</dbReference>
<evidence type="ECO:0000256" key="1">
    <source>
        <dbReference type="ARBA" id="ARBA00006479"/>
    </source>
</evidence>
<dbReference type="GO" id="GO:0003700">
    <property type="term" value="F:DNA-binding transcription factor activity"/>
    <property type="evidence" value="ECO:0007669"/>
    <property type="project" value="InterPro"/>
</dbReference>
<dbReference type="SUPFAM" id="SSF53067">
    <property type="entry name" value="Actin-like ATPase domain"/>
    <property type="match status" value="1"/>
</dbReference>
<reference evidence="3" key="1">
    <citation type="submission" date="2023-05" db="EMBL/GenBank/DDBJ databases">
        <title>Streptantibioticus silvisoli sp. nov., acidotolerant actinomycetes 1 from pine litter.</title>
        <authorList>
            <person name="Swiecimska M."/>
            <person name="Golinska P."/>
            <person name="Sangal V."/>
            <person name="Wachnowicz B."/>
            <person name="Goodfellow M."/>
        </authorList>
    </citation>
    <scope>NUCLEOTIDE SEQUENCE</scope>
    <source>
        <strain evidence="3">SL13</strain>
    </source>
</reference>
<protein>
    <submittedName>
        <fullName evidence="3">ROK family transcriptional regulator</fullName>
    </submittedName>
</protein>
<dbReference type="InterPro" id="IPR043129">
    <property type="entry name" value="ATPase_NBD"/>
</dbReference>
<dbReference type="Gene3D" id="1.10.10.10">
    <property type="entry name" value="Winged helix-like DNA-binding domain superfamily/Winged helix DNA-binding domain"/>
    <property type="match status" value="1"/>
</dbReference>
<dbReference type="InterPro" id="IPR036390">
    <property type="entry name" value="WH_DNA-bd_sf"/>
</dbReference>
<dbReference type="Pfam" id="PF12802">
    <property type="entry name" value="MarR_2"/>
    <property type="match status" value="1"/>
</dbReference>
<comment type="caution">
    <text evidence="3">The sequence shown here is derived from an EMBL/GenBank/DDBJ whole genome shotgun (WGS) entry which is preliminary data.</text>
</comment>
<dbReference type="RefSeq" id="WP_282698793.1">
    <property type="nucleotide sequence ID" value="NZ_JABXJJ020000020.1"/>
</dbReference>
<name>A0AA90H317_9ACTN</name>
<proteinExistence type="inferred from homology"/>
<dbReference type="PANTHER" id="PTHR18964">
    <property type="entry name" value="ROK (REPRESSOR, ORF, KINASE) FAMILY"/>
    <property type="match status" value="1"/>
</dbReference>
<dbReference type="AlphaFoldDB" id="A0AA90H317"/>
<gene>
    <name evidence="3" type="ORF">POF50_017435</name>
</gene>
<dbReference type="EMBL" id="JABXJJ020000020">
    <property type="protein sequence ID" value="MDI5971106.1"/>
    <property type="molecule type" value="Genomic_DNA"/>
</dbReference>
<organism evidence="3">
    <name type="scientific">Streptantibioticus silvisoli</name>
    <dbReference type="NCBI Taxonomy" id="2705255"/>
    <lineage>
        <taxon>Bacteria</taxon>
        <taxon>Bacillati</taxon>
        <taxon>Actinomycetota</taxon>
        <taxon>Actinomycetes</taxon>
        <taxon>Kitasatosporales</taxon>
        <taxon>Streptomycetaceae</taxon>
        <taxon>Streptantibioticus</taxon>
    </lineage>
</organism>
<dbReference type="InterPro" id="IPR000835">
    <property type="entry name" value="HTH_MarR-typ"/>
</dbReference>
<comment type="similarity">
    <text evidence="1">Belongs to the ROK (NagC/XylR) family.</text>
</comment>
<evidence type="ECO:0000259" key="2">
    <source>
        <dbReference type="Pfam" id="PF12802"/>
    </source>
</evidence>
<dbReference type="SUPFAM" id="SSF46785">
    <property type="entry name" value="Winged helix' DNA-binding domain"/>
    <property type="match status" value="1"/>
</dbReference>
<feature type="domain" description="HTH marR-type" evidence="2">
    <location>
        <begin position="20"/>
        <end position="65"/>
    </location>
</feature>
<dbReference type="Pfam" id="PF00480">
    <property type="entry name" value="ROK"/>
    <property type="match status" value="2"/>
</dbReference>
<dbReference type="InterPro" id="IPR000600">
    <property type="entry name" value="ROK"/>
</dbReference>
<dbReference type="InterPro" id="IPR036388">
    <property type="entry name" value="WH-like_DNA-bd_sf"/>
</dbReference>
<dbReference type="CDD" id="cd23763">
    <property type="entry name" value="ASKHA_ATPase_ROK"/>
    <property type="match status" value="1"/>
</dbReference>
<accession>A0AA90H317</accession>
<dbReference type="Gene3D" id="3.30.420.40">
    <property type="match status" value="2"/>
</dbReference>
<sequence>MADDVRGGGLPRLRQLNSRSVLRVLRGEPGLTLTEISRRTGLSRASTEDVVAELCARGWVTEAVPTSGKVGRPARRYRFRAEAGRVLGVEAGARRVVAVVCDLDGVVLESARVAATPAQDHGARLAAVDEAVALALAGAGLRGGDIWATGVGTPARAEIPDRGEIAGQGEIPGQGEAPDREQIAGRAAGAVAGRAGGDLRAHLGRTVPGTVLVEEDSRLAVLAECWHGAARYADNVVGLYAGETVGLGLMVEGRLHHGFGNAAGRLGVLPAFGWSRAGERLASWRPKTAGGPGGPGPDVFGAAGSGDSSAKAAVRRYAGDLGVGAAALVLTLDPQLVLLAGRFAEAGEVAVEPFRRQLERRCLRIPEIRLSTLGDRAVALGAARLALDHVADLGVGGQLASPPPVSS</sequence>
<evidence type="ECO:0000313" key="3">
    <source>
        <dbReference type="EMBL" id="MDI5971106.1"/>
    </source>
</evidence>